<feature type="region of interest" description="Disordered" evidence="1">
    <location>
        <begin position="381"/>
        <end position="411"/>
    </location>
</feature>
<protein>
    <recommendedName>
        <fullName evidence="4">HTH OST-type domain-containing protein</fullName>
    </recommendedName>
</protein>
<feature type="compositionally biased region" description="Low complexity" evidence="1">
    <location>
        <begin position="29"/>
        <end position="41"/>
    </location>
</feature>
<feature type="region of interest" description="Disordered" evidence="1">
    <location>
        <begin position="1"/>
        <end position="54"/>
    </location>
</feature>
<dbReference type="EMBL" id="JADGIZ020000014">
    <property type="protein sequence ID" value="KAL2916918.1"/>
    <property type="molecule type" value="Genomic_DNA"/>
</dbReference>
<feature type="region of interest" description="Disordered" evidence="1">
    <location>
        <begin position="574"/>
        <end position="653"/>
    </location>
</feature>
<evidence type="ECO:0000313" key="2">
    <source>
        <dbReference type="EMBL" id="KAL2916918.1"/>
    </source>
</evidence>
<reference evidence="2 3" key="1">
    <citation type="submission" date="2023-09" db="EMBL/GenBank/DDBJ databases">
        <title>Pangenome analysis of Batrachochytrium dendrobatidis and related Chytrids.</title>
        <authorList>
            <person name="Yacoub M.N."/>
            <person name="Stajich J.E."/>
            <person name="James T.Y."/>
        </authorList>
    </citation>
    <scope>NUCLEOTIDE SEQUENCE [LARGE SCALE GENOMIC DNA]</scope>
    <source>
        <strain evidence="2 3">JEL0888</strain>
    </source>
</reference>
<gene>
    <name evidence="2" type="ORF">HK105_203697</name>
</gene>
<feature type="compositionally biased region" description="Basic and acidic residues" evidence="1">
    <location>
        <begin position="116"/>
        <end position="126"/>
    </location>
</feature>
<feature type="compositionally biased region" description="Gly residues" evidence="1">
    <location>
        <begin position="228"/>
        <end position="237"/>
    </location>
</feature>
<accession>A0ABR4NBK4</accession>
<organism evidence="2 3">
    <name type="scientific">Polyrhizophydium stewartii</name>
    <dbReference type="NCBI Taxonomy" id="2732419"/>
    <lineage>
        <taxon>Eukaryota</taxon>
        <taxon>Fungi</taxon>
        <taxon>Fungi incertae sedis</taxon>
        <taxon>Chytridiomycota</taxon>
        <taxon>Chytridiomycota incertae sedis</taxon>
        <taxon>Chytridiomycetes</taxon>
        <taxon>Rhizophydiales</taxon>
        <taxon>Rhizophydiales incertae sedis</taxon>
        <taxon>Polyrhizophydium</taxon>
    </lineage>
</organism>
<name>A0ABR4NBK4_9FUNG</name>
<feature type="region of interest" description="Disordered" evidence="1">
    <location>
        <begin position="811"/>
        <end position="836"/>
    </location>
</feature>
<keyword evidence="3" id="KW-1185">Reference proteome</keyword>
<feature type="compositionally biased region" description="Pro residues" evidence="1">
    <location>
        <begin position="42"/>
        <end position="52"/>
    </location>
</feature>
<evidence type="ECO:0008006" key="4">
    <source>
        <dbReference type="Google" id="ProtNLM"/>
    </source>
</evidence>
<sequence length="882" mass="91775">MAATPPPVAEPPAERLLASRPPSRPPSRPASASARVAASVPTPVPVPTPLPTHIPIQPHIVTATATRRITSISPNLRVTRSPSPVLIGVDAELPAPPPGPASGPAALPHTAAISGHDARGAAERKVSFKVPASSHGTEAADKRSSSPGSPSPPSSPTHQPQHAQMAAKAPALAAARRAIVAAGAHHGGSSLGPFGAAAASAVAAGADGELRELAGVQAAVVDRRSLGRGSGAGGDASHGGKRGAGRGVGYTVQSDKIPLEKIMSEFESVPENPSLLMRKGVDRITPQPPPSHTTSRPSSARSASRPSSARSASSRTASRPGSAAAGGRPGSGGIRAHAPGEDASTAGSSGFNRDYPQPLDHHHLVRQSQREAHDVHDVHDDPALDLASDDHPGLHAAPHAHGIDDDSSSSANQSFAHLAAMTTAAESHKLIGEARSTGAASSGSDPSLVHPLKPLTYIPPSLIKMQTVRTNLDRFRIEQIALRRLRYVIEHNEAEHDHLAVVQLLEQSYIPESLIQRYFGPSFTTIHSLRVLLLQSIDATRRLRIRTGATRITTSRIVPDERQMLKDLQDGSGVHVHVPHITPNMPAPGSPPRERRIRGLPRTAQRSPLQNEQSQQPIPASPPSRTRLAGGSDPQVAVGPQPHAARVTASASTIGTTSHIAAATSLPAHHRHEATAHMPPNEHGQLLDGEEAVGVPIGRMPLRMYTPRKEVKTPQAILSILESVDRARDNEGVRGASGKTMLGARNTAITASLLGRTLGIGAGKSASKSNIAGGRSAGDGARGSGMLLSDREFIIPNASSVSRAAAQQRAKAASKTKKTKGGAHIADPPLVPGEDIGATSVVPQSMYAELGSSAALNSNERLLGAENILRMFESKKRAGYVI</sequence>
<feature type="region of interest" description="Disordered" evidence="1">
    <location>
        <begin position="281"/>
        <end position="359"/>
    </location>
</feature>
<feature type="region of interest" description="Disordered" evidence="1">
    <location>
        <begin position="226"/>
        <end position="249"/>
    </location>
</feature>
<feature type="compositionally biased region" description="Low complexity" evidence="1">
    <location>
        <begin position="292"/>
        <end position="326"/>
    </location>
</feature>
<dbReference type="Proteomes" id="UP001527925">
    <property type="component" value="Unassembled WGS sequence"/>
</dbReference>
<feature type="compositionally biased region" description="Basic residues" evidence="1">
    <location>
        <begin position="812"/>
        <end position="821"/>
    </location>
</feature>
<evidence type="ECO:0000313" key="3">
    <source>
        <dbReference type="Proteomes" id="UP001527925"/>
    </source>
</evidence>
<feature type="compositionally biased region" description="Basic and acidic residues" evidence="1">
    <location>
        <begin position="381"/>
        <end position="393"/>
    </location>
</feature>
<feature type="region of interest" description="Disordered" evidence="1">
    <location>
        <begin position="89"/>
        <end position="170"/>
    </location>
</feature>
<evidence type="ECO:0000256" key="1">
    <source>
        <dbReference type="SAM" id="MobiDB-lite"/>
    </source>
</evidence>
<comment type="caution">
    <text evidence="2">The sequence shown here is derived from an EMBL/GenBank/DDBJ whole genome shotgun (WGS) entry which is preliminary data.</text>
</comment>
<proteinExistence type="predicted"/>
<feature type="compositionally biased region" description="Pro residues" evidence="1">
    <location>
        <begin position="1"/>
        <end position="10"/>
    </location>
</feature>